<keyword evidence="1" id="KW-1185">Reference proteome</keyword>
<reference evidence="2" key="1">
    <citation type="submission" date="2022-11" db="UniProtKB">
        <authorList>
            <consortium name="WormBaseParasite"/>
        </authorList>
    </citation>
    <scope>IDENTIFICATION</scope>
</reference>
<sequence length="109" mass="12997">MAGNTRKGIENDKIKNEILRKEKKRFDPTRSPNSVFDLKNTVKKSGSTKESRNNFRKLNNVERARSLKQIEGVKDNCTSLPMTYCRFDDYEPFFDQIFKKDFCHVFRFY</sequence>
<accession>A0A915HI69</accession>
<dbReference type="AlphaFoldDB" id="A0A915HI69"/>
<name>A0A915HI69_ROMCU</name>
<dbReference type="Proteomes" id="UP000887565">
    <property type="component" value="Unplaced"/>
</dbReference>
<proteinExistence type="predicted"/>
<evidence type="ECO:0000313" key="2">
    <source>
        <dbReference type="WBParaSite" id="nRc.2.0.1.t01134-RA"/>
    </source>
</evidence>
<protein>
    <submittedName>
        <fullName evidence="2">Uncharacterized protein</fullName>
    </submittedName>
</protein>
<dbReference type="WBParaSite" id="nRc.2.0.1.t01134-RA">
    <property type="protein sequence ID" value="nRc.2.0.1.t01134-RA"/>
    <property type="gene ID" value="nRc.2.0.1.g01134"/>
</dbReference>
<evidence type="ECO:0000313" key="1">
    <source>
        <dbReference type="Proteomes" id="UP000887565"/>
    </source>
</evidence>
<organism evidence="1 2">
    <name type="scientific">Romanomermis culicivorax</name>
    <name type="common">Nematode worm</name>
    <dbReference type="NCBI Taxonomy" id="13658"/>
    <lineage>
        <taxon>Eukaryota</taxon>
        <taxon>Metazoa</taxon>
        <taxon>Ecdysozoa</taxon>
        <taxon>Nematoda</taxon>
        <taxon>Enoplea</taxon>
        <taxon>Dorylaimia</taxon>
        <taxon>Mermithida</taxon>
        <taxon>Mermithoidea</taxon>
        <taxon>Mermithidae</taxon>
        <taxon>Romanomermis</taxon>
    </lineage>
</organism>